<feature type="compositionally biased region" description="Low complexity" evidence="1">
    <location>
        <begin position="261"/>
        <end position="272"/>
    </location>
</feature>
<keyword evidence="3" id="KW-1185">Reference proteome</keyword>
<evidence type="ECO:0000313" key="2">
    <source>
        <dbReference type="EMBL" id="KAJ8869960.1"/>
    </source>
</evidence>
<feature type="compositionally biased region" description="Basic and acidic residues" evidence="1">
    <location>
        <begin position="342"/>
        <end position="352"/>
    </location>
</feature>
<evidence type="ECO:0000313" key="3">
    <source>
        <dbReference type="Proteomes" id="UP001159363"/>
    </source>
</evidence>
<feature type="region of interest" description="Disordered" evidence="1">
    <location>
        <begin position="261"/>
        <end position="287"/>
    </location>
</feature>
<name>A0ABQ9GC24_9NEOP</name>
<feature type="region of interest" description="Disordered" evidence="1">
    <location>
        <begin position="200"/>
        <end position="229"/>
    </location>
</feature>
<evidence type="ECO:0000256" key="1">
    <source>
        <dbReference type="SAM" id="MobiDB-lite"/>
    </source>
</evidence>
<dbReference type="Proteomes" id="UP001159363">
    <property type="component" value="Chromosome 12"/>
</dbReference>
<sequence length="474" mass="51929">MPRDPLSVLNDINVSSTCDAQRFIAFITSRACALFRGFRFDARRQSESLLPRRGKRKEPYVGEGREETRGYQLQRDNFTSARRERADRLKLARAGLSRAERFSCTFGNPRPAGSRARVCVCVCEVSSLEARAAPIVPKAKSVSLSLSRRSFCVAAGAAINGSAESAVCARRAHVSGAAQHGSVSRRKVWERLVHAVLSGAGERRDAGVTEPPRGGSSGQHAAAAPGPSMDALDDLLQAHAWAAAGGGVHQHQHFVTGAAAKPLPPAASADSTSPPPSDGLLGDKRSANSIRALNSEVLRDGEDEATSLRIDQRGNARAGETGLSPRKYADQRHHPARFSHAKIRERPHRESSPARLGGRRVVQPLHHHGPFPTLIKHYDDWIAVLLDSSWFNHEAVTDKKQACSGVMINTVRSWQKAKLDNPLYTRDIIVCFSLTLLLPPYFWLTVKESKELSSSHNSRRKRREQVFGVYVASE</sequence>
<organism evidence="2 3">
    <name type="scientific">Dryococelus australis</name>
    <dbReference type="NCBI Taxonomy" id="614101"/>
    <lineage>
        <taxon>Eukaryota</taxon>
        <taxon>Metazoa</taxon>
        <taxon>Ecdysozoa</taxon>
        <taxon>Arthropoda</taxon>
        <taxon>Hexapoda</taxon>
        <taxon>Insecta</taxon>
        <taxon>Pterygota</taxon>
        <taxon>Neoptera</taxon>
        <taxon>Polyneoptera</taxon>
        <taxon>Phasmatodea</taxon>
        <taxon>Verophasmatodea</taxon>
        <taxon>Anareolatae</taxon>
        <taxon>Phasmatidae</taxon>
        <taxon>Eurycanthinae</taxon>
        <taxon>Dryococelus</taxon>
    </lineage>
</organism>
<feature type="region of interest" description="Disordered" evidence="1">
    <location>
        <begin position="303"/>
        <end position="361"/>
    </location>
</feature>
<comment type="caution">
    <text evidence="2">The sequence shown here is derived from an EMBL/GenBank/DDBJ whole genome shotgun (WGS) entry which is preliminary data.</text>
</comment>
<proteinExistence type="predicted"/>
<accession>A0ABQ9GC24</accession>
<gene>
    <name evidence="2" type="ORF">PR048_028971</name>
</gene>
<dbReference type="EMBL" id="JARBHB010000013">
    <property type="protein sequence ID" value="KAJ8869960.1"/>
    <property type="molecule type" value="Genomic_DNA"/>
</dbReference>
<reference evidence="2 3" key="1">
    <citation type="submission" date="2023-02" db="EMBL/GenBank/DDBJ databases">
        <title>LHISI_Scaffold_Assembly.</title>
        <authorList>
            <person name="Stuart O.P."/>
            <person name="Cleave R."/>
            <person name="Magrath M.J.L."/>
            <person name="Mikheyev A.S."/>
        </authorList>
    </citation>
    <scope>NUCLEOTIDE SEQUENCE [LARGE SCALE GENOMIC DNA]</scope>
    <source>
        <strain evidence="2">Daus_M_001</strain>
        <tissue evidence="2">Leg muscle</tissue>
    </source>
</reference>
<protein>
    <submittedName>
        <fullName evidence="2">Uncharacterized protein</fullName>
    </submittedName>
</protein>